<dbReference type="AlphaFoldDB" id="A0A363NQB1"/>
<evidence type="ECO:0000313" key="2">
    <source>
        <dbReference type="EMBL" id="PUV22982.1"/>
    </source>
</evidence>
<dbReference type="Proteomes" id="UP000250831">
    <property type="component" value="Unassembled WGS sequence"/>
</dbReference>
<feature type="transmembrane region" description="Helical" evidence="1">
    <location>
        <begin position="15"/>
        <end position="34"/>
    </location>
</feature>
<gene>
    <name evidence="2" type="ORF">DCO56_18860</name>
</gene>
<feature type="transmembrane region" description="Helical" evidence="1">
    <location>
        <begin position="71"/>
        <end position="90"/>
    </location>
</feature>
<keyword evidence="1" id="KW-0472">Membrane</keyword>
<name>A0A363NQB1_9SPHI</name>
<dbReference type="OrthoDB" id="711014at2"/>
<feature type="transmembrane region" description="Helical" evidence="1">
    <location>
        <begin position="46"/>
        <end position="65"/>
    </location>
</feature>
<protein>
    <submittedName>
        <fullName evidence="2">Uncharacterized protein</fullName>
    </submittedName>
</protein>
<keyword evidence="1" id="KW-1133">Transmembrane helix</keyword>
<comment type="caution">
    <text evidence="2">The sequence shown here is derived from an EMBL/GenBank/DDBJ whole genome shotgun (WGS) entry which is preliminary data.</text>
</comment>
<proteinExistence type="predicted"/>
<keyword evidence="3" id="KW-1185">Reference proteome</keyword>
<keyword evidence="1" id="KW-0812">Transmembrane</keyword>
<sequence length="91" mass="10546">MPANKKYLSSPFQRFLKLTAGFFGGYFVMLYLHLCLTKLFDKTDILITAYVTGFIAWGILLLVAFLSRSGWLIWGIYLLLIALFYSIFIYL</sequence>
<evidence type="ECO:0000313" key="3">
    <source>
        <dbReference type="Proteomes" id="UP000250831"/>
    </source>
</evidence>
<evidence type="ECO:0000256" key="1">
    <source>
        <dbReference type="SAM" id="Phobius"/>
    </source>
</evidence>
<dbReference type="RefSeq" id="WP_108635317.1">
    <property type="nucleotide sequence ID" value="NZ_QCXX01000005.1"/>
</dbReference>
<dbReference type="EMBL" id="QCXX01000005">
    <property type="protein sequence ID" value="PUV22982.1"/>
    <property type="molecule type" value="Genomic_DNA"/>
</dbReference>
<reference evidence="2 3" key="1">
    <citation type="submission" date="2018-04" db="EMBL/GenBank/DDBJ databases">
        <title>Sphingobacterium sp. M46 Genome.</title>
        <authorList>
            <person name="Cheng J."/>
            <person name="Li Y."/>
        </authorList>
    </citation>
    <scope>NUCLEOTIDE SEQUENCE [LARGE SCALE GENOMIC DNA]</scope>
    <source>
        <strain evidence="2 3">M46</strain>
    </source>
</reference>
<accession>A0A363NQB1</accession>
<organism evidence="2 3">
    <name type="scientific">Sphingobacterium athyrii</name>
    <dbReference type="NCBI Taxonomy" id="2152717"/>
    <lineage>
        <taxon>Bacteria</taxon>
        <taxon>Pseudomonadati</taxon>
        <taxon>Bacteroidota</taxon>
        <taxon>Sphingobacteriia</taxon>
        <taxon>Sphingobacteriales</taxon>
        <taxon>Sphingobacteriaceae</taxon>
        <taxon>Sphingobacterium</taxon>
    </lineage>
</organism>